<dbReference type="Pfam" id="PF01327">
    <property type="entry name" value="Pep_deformylase"/>
    <property type="match status" value="1"/>
</dbReference>
<protein>
    <recommendedName>
        <fullName evidence="6">Peptide deformylase</fullName>
        <shortName evidence="6">PDF</shortName>
        <ecNumber evidence="6">3.5.1.88</ecNumber>
    </recommendedName>
    <alternativeName>
        <fullName evidence="6">Polypeptide deformylase</fullName>
    </alternativeName>
</protein>
<dbReference type="Proteomes" id="UP000322876">
    <property type="component" value="Unassembled WGS sequence"/>
</dbReference>
<dbReference type="InterPro" id="IPR023635">
    <property type="entry name" value="Peptide_deformylase"/>
</dbReference>
<comment type="caution">
    <text evidence="7">The sequence shown here is derived from an EMBL/GenBank/DDBJ whole genome shotgun (WGS) entry which is preliminary data.</text>
</comment>
<comment type="function">
    <text evidence="6">Removes the formyl group from the N-terminal Met of newly synthesized proteins. Requires at least a dipeptide for an efficient rate of reaction. N-terminal L-methionine is a prerequisite for activity but the enzyme has broad specificity at other positions.</text>
</comment>
<dbReference type="OrthoDB" id="9804313at2"/>
<evidence type="ECO:0000256" key="2">
    <source>
        <dbReference type="ARBA" id="ARBA00022723"/>
    </source>
</evidence>
<evidence type="ECO:0000256" key="1">
    <source>
        <dbReference type="ARBA" id="ARBA00010759"/>
    </source>
</evidence>
<dbReference type="PRINTS" id="PR01576">
    <property type="entry name" value="PDEFORMYLASE"/>
</dbReference>
<dbReference type="GO" id="GO:0046872">
    <property type="term" value="F:metal ion binding"/>
    <property type="evidence" value="ECO:0007669"/>
    <property type="project" value="UniProtKB-KW"/>
</dbReference>
<dbReference type="PANTHER" id="PTHR10458:SF22">
    <property type="entry name" value="PEPTIDE DEFORMYLASE"/>
    <property type="match status" value="1"/>
</dbReference>
<feature type="binding site" evidence="6">
    <location>
        <position position="138"/>
    </location>
    <ligand>
        <name>Fe cation</name>
        <dbReference type="ChEBI" id="CHEBI:24875"/>
    </ligand>
</feature>
<comment type="similarity">
    <text evidence="1 6">Belongs to the polypeptide deformylase family.</text>
</comment>
<gene>
    <name evidence="6 7" type="primary">def</name>
    <name evidence="7" type="ORF">FHQ18_04980</name>
</gene>
<keyword evidence="3 6" id="KW-0378">Hydrolase</keyword>
<dbReference type="EC" id="3.5.1.88" evidence="6"/>
<dbReference type="EMBL" id="VFJB01000004">
    <property type="protein sequence ID" value="KAA0258512.1"/>
    <property type="molecule type" value="Genomic_DNA"/>
</dbReference>
<name>A0A5A8F859_9BACT</name>
<organism evidence="7 8">
    <name type="scientific">Deferribacter autotrophicus</name>
    <dbReference type="NCBI Taxonomy" id="500465"/>
    <lineage>
        <taxon>Bacteria</taxon>
        <taxon>Pseudomonadati</taxon>
        <taxon>Deferribacterota</taxon>
        <taxon>Deferribacteres</taxon>
        <taxon>Deferribacterales</taxon>
        <taxon>Deferribacteraceae</taxon>
        <taxon>Deferribacter</taxon>
    </lineage>
</organism>
<dbReference type="NCBIfam" id="TIGR00079">
    <property type="entry name" value="pept_deformyl"/>
    <property type="match status" value="1"/>
</dbReference>
<evidence type="ECO:0000313" key="8">
    <source>
        <dbReference type="Proteomes" id="UP000322876"/>
    </source>
</evidence>
<evidence type="ECO:0000313" key="7">
    <source>
        <dbReference type="EMBL" id="KAA0258512.1"/>
    </source>
</evidence>
<proteinExistence type="inferred from homology"/>
<dbReference type="RefSeq" id="WP_149266068.1">
    <property type="nucleotide sequence ID" value="NZ_VFJB01000004.1"/>
</dbReference>
<evidence type="ECO:0000256" key="4">
    <source>
        <dbReference type="ARBA" id="ARBA00022917"/>
    </source>
</evidence>
<dbReference type="SUPFAM" id="SSF56420">
    <property type="entry name" value="Peptide deformylase"/>
    <property type="match status" value="1"/>
</dbReference>
<dbReference type="GO" id="GO:0042586">
    <property type="term" value="F:peptide deformylase activity"/>
    <property type="evidence" value="ECO:0007669"/>
    <property type="project" value="UniProtKB-UniRule"/>
</dbReference>
<evidence type="ECO:0000256" key="3">
    <source>
        <dbReference type="ARBA" id="ARBA00022801"/>
    </source>
</evidence>
<dbReference type="PIRSF" id="PIRSF004749">
    <property type="entry name" value="Pep_def"/>
    <property type="match status" value="1"/>
</dbReference>
<dbReference type="GO" id="GO:0006412">
    <property type="term" value="P:translation"/>
    <property type="evidence" value="ECO:0007669"/>
    <property type="project" value="UniProtKB-UniRule"/>
</dbReference>
<dbReference type="Gene3D" id="3.90.45.10">
    <property type="entry name" value="Peptide deformylase"/>
    <property type="match status" value="1"/>
</dbReference>
<comment type="catalytic activity">
    <reaction evidence="6">
        <text>N-terminal N-formyl-L-methionyl-[peptide] + H2O = N-terminal L-methionyl-[peptide] + formate</text>
        <dbReference type="Rhea" id="RHEA:24420"/>
        <dbReference type="Rhea" id="RHEA-COMP:10639"/>
        <dbReference type="Rhea" id="RHEA-COMP:10640"/>
        <dbReference type="ChEBI" id="CHEBI:15377"/>
        <dbReference type="ChEBI" id="CHEBI:15740"/>
        <dbReference type="ChEBI" id="CHEBI:49298"/>
        <dbReference type="ChEBI" id="CHEBI:64731"/>
        <dbReference type="EC" id="3.5.1.88"/>
    </reaction>
</comment>
<sequence>MILKIVKFPNPILRRKSVEVKNIDGRIVELLNNMVETMYAAPGVGLAAPQVGVNERLLVIDPTAGEDKSQLIKIINPVIVDAEGEVIEEEGCLSIPGEYANVRRAAKVLVKGLDENGKELEIEAEGLLARAFQHEIDHLNGVLFLDRLSPTKRETIHKHIKKRIAAGDYVLD</sequence>
<evidence type="ECO:0000256" key="6">
    <source>
        <dbReference type="HAMAP-Rule" id="MF_00163"/>
    </source>
</evidence>
<feature type="binding site" evidence="6">
    <location>
        <position position="134"/>
    </location>
    <ligand>
        <name>Fe cation</name>
        <dbReference type="ChEBI" id="CHEBI:24875"/>
    </ligand>
</feature>
<reference evidence="7 8" key="1">
    <citation type="submission" date="2019-06" db="EMBL/GenBank/DDBJ databases">
        <title>Genomic insights into carbon and energy metabolism of Deferribacter autotrophicus revealed new metabolic traits in the phylum Deferribacteres.</title>
        <authorList>
            <person name="Slobodkin A.I."/>
            <person name="Slobodkina G.B."/>
            <person name="Allioux M."/>
            <person name="Alain K."/>
            <person name="Jebbar M."/>
            <person name="Shadrin V."/>
            <person name="Kublanov I.V."/>
            <person name="Toshchakov S.V."/>
            <person name="Bonch-Osmolovskaya E.A."/>
        </authorList>
    </citation>
    <scope>NUCLEOTIDE SEQUENCE [LARGE SCALE GENOMIC DNA]</scope>
    <source>
        <strain evidence="7 8">SL50</strain>
    </source>
</reference>
<feature type="active site" evidence="6">
    <location>
        <position position="135"/>
    </location>
</feature>
<keyword evidence="4 6" id="KW-0648">Protein biosynthesis</keyword>
<keyword evidence="2 6" id="KW-0479">Metal-binding</keyword>
<dbReference type="PANTHER" id="PTHR10458">
    <property type="entry name" value="PEPTIDE DEFORMYLASE"/>
    <property type="match status" value="1"/>
</dbReference>
<evidence type="ECO:0000256" key="5">
    <source>
        <dbReference type="ARBA" id="ARBA00023004"/>
    </source>
</evidence>
<dbReference type="CDD" id="cd00487">
    <property type="entry name" value="Pep_deformylase"/>
    <property type="match status" value="1"/>
</dbReference>
<accession>A0A5A8F859</accession>
<dbReference type="HAMAP" id="MF_00163">
    <property type="entry name" value="Pep_deformylase"/>
    <property type="match status" value="1"/>
</dbReference>
<comment type="cofactor">
    <cofactor evidence="6">
        <name>Fe(2+)</name>
        <dbReference type="ChEBI" id="CHEBI:29033"/>
    </cofactor>
    <text evidence="6">Binds 1 Fe(2+) ion.</text>
</comment>
<dbReference type="AlphaFoldDB" id="A0A5A8F859"/>
<dbReference type="InterPro" id="IPR036821">
    <property type="entry name" value="Peptide_deformylase_sf"/>
</dbReference>
<dbReference type="FunFam" id="3.90.45.10:FF:000005">
    <property type="entry name" value="Peptide deformylase"/>
    <property type="match status" value="1"/>
</dbReference>
<keyword evidence="8" id="KW-1185">Reference proteome</keyword>
<dbReference type="NCBIfam" id="NF001159">
    <property type="entry name" value="PRK00150.1-3"/>
    <property type="match status" value="1"/>
</dbReference>
<keyword evidence="5 6" id="KW-0408">Iron</keyword>
<feature type="binding site" evidence="6">
    <location>
        <position position="92"/>
    </location>
    <ligand>
        <name>Fe cation</name>
        <dbReference type="ChEBI" id="CHEBI:24875"/>
    </ligand>
</feature>